<dbReference type="EMBL" id="BAAAEI010000006">
    <property type="protein sequence ID" value="GAA0344442.1"/>
    <property type="molecule type" value="Genomic_DNA"/>
</dbReference>
<dbReference type="PANTHER" id="PTHR39624">
    <property type="entry name" value="PROTEIN INVOLVED IN RIMO-MEDIATED BETA-METHYLTHIOLATION OF RIBOSOMAL PROTEIN S12 YCAO"/>
    <property type="match status" value="1"/>
</dbReference>
<dbReference type="InterPro" id="IPR015946">
    <property type="entry name" value="KH_dom-like_a/b"/>
</dbReference>
<reference evidence="3" key="1">
    <citation type="journal article" date="2019" name="Int. J. Syst. Evol. Microbiol.">
        <title>The Global Catalogue of Microorganisms (GCM) 10K type strain sequencing project: providing services to taxonomists for standard genome sequencing and annotation.</title>
        <authorList>
            <consortium name="The Broad Institute Genomics Platform"/>
            <consortium name="The Broad Institute Genome Sequencing Center for Infectious Disease"/>
            <person name="Wu L."/>
            <person name="Ma J."/>
        </authorList>
    </citation>
    <scope>NUCLEOTIDE SEQUENCE [LARGE SCALE GENOMIC DNA]</scope>
    <source>
        <strain evidence="3">JCM 13378</strain>
    </source>
</reference>
<dbReference type="Proteomes" id="UP001501757">
    <property type="component" value="Unassembled WGS sequence"/>
</dbReference>
<evidence type="ECO:0000259" key="1">
    <source>
        <dbReference type="Pfam" id="PF12697"/>
    </source>
</evidence>
<dbReference type="SUPFAM" id="SSF82784">
    <property type="entry name" value="OsmC-like"/>
    <property type="match status" value="1"/>
</dbReference>
<protein>
    <submittedName>
        <fullName evidence="2">Bifunctional alpha/beta hydrolase/OsmC family protein</fullName>
    </submittedName>
</protein>
<dbReference type="SUPFAM" id="SSF53474">
    <property type="entry name" value="alpha/beta-Hydrolases"/>
    <property type="match status" value="1"/>
</dbReference>
<dbReference type="Gene3D" id="3.40.50.1820">
    <property type="entry name" value="alpha/beta hydrolase"/>
    <property type="match status" value="1"/>
</dbReference>
<dbReference type="PANTHER" id="PTHR39624:SF2">
    <property type="entry name" value="OSMC-LIKE PROTEIN"/>
    <property type="match status" value="1"/>
</dbReference>
<evidence type="ECO:0000313" key="2">
    <source>
        <dbReference type="EMBL" id="GAA0344442.1"/>
    </source>
</evidence>
<dbReference type="InterPro" id="IPR000073">
    <property type="entry name" value="AB_hydrolase_1"/>
</dbReference>
<dbReference type="InterPro" id="IPR036102">
    <property type="entry name" value="OsmC/Ohrsf"/>
</dbReference>
<comment type="caution">
    <text evidence="2">The sequence shown here is derived from an EMBL/GenBank/DDBJ whole genome shotgun (WGS) entry which is preliminary data.</text>
</comment>
<keyword evidence="3" id="KW-1185">Reference proteome</keyword>
<keyword evidence="2" id="KW-0378">Hydrolase</keyword>
<proteinExistence type="predicted"/>
<dbReference type="Gene3D" id="3.30.300.20">
    <property type="match status" value="1"/>
</dbReference>
<gene>
    <name evidence="2" type="ORF">GCM10009092_06100</name>
</gene>
<organism evidence="2 3">
    <name type="scientific">Bowmanella denitrificans</name>
    <dbReference type="NCBI Taxonomy" id="366582"/>
    <lineage>
        <taxon>Bacteria</taxon>
        <taxon>Pseudomonadati</taxon>
        <taxon>Pseudomonadota</taxon>
        <taxon>Gammaproteobacteria</taxon>
        <taxon>Alteromonadales</taxon>
        <taxon>Alteromonadaceae</taxon>
        <taxon>Bowmanella</taxon>
    </lineage>
</organism>
<dbReference type="Pfam" id="PF12697">
    <property type="entry name" value="Abhydrolase_6"/>
    <property type="match status" value="1"/>
</dbReference>
<dbReference type="Pfam" id="PF02566">
    <property type="entry name" value="OsmC"/>
    <property type="match status" value="1"/>
</dbReference>
<dbReference type="InterPro" id="IPR003718">
    <property type="entry name" value="OsmC/Ohr_fam"/>
</dbReference>
<name>A0ABP3GFP8_9ALTE</name>
<sequence length="400" mass="43806">MREEINFPGLGHQLRGLMEWPEQPIRCFALFAHCFSCANNNVAASSIASALTANGIAVLRFDFTGLGSNDGDLTNHHYCANLDDLLAAASFLRQRYQAPALLIGHSLGAAAVLAMAGQVKEAKAVITIGAPHSAAHVVQHFGSSLLDIHQQGQASVSLGEREFLIKKQFLDDINAYQGAYLSELNKALLIMHAPLDSTVAISEAEKIYQDARHPKSFISLDQADHLLTAHCDAQYVAETIAGWASRYLPEVDKQPGAPAGQIWVEEHNHRFTVRISSAHHHWLADEPKNLGGDDLGPDPYQHLLAALGACTAITLRMYATRKTLPLDHIKVALSLHRESDNHGANNTQQETIQRRIELSGNLTDAQRQRLLEIANKCPLHRTISGPVVIQSELVEHTQPT</sequence>
<dbReference type="RefSeq" id="WP_343841633.1">
    <property type="nucleotide sequence ID" value="NZ_BAAAEI010000006.1"/>
</dbReference>
<dbReference type="InterPro" id="IPR029058">
    <property type="entry name" value="AB_hydrolase_fold"/>
</dbReference>
<evidence type="ECO:0000313" key="3">
    <source>
        <dbReference type="Proteomes" id="UP001501757"/>
    </source>
</evidence>
<feature type="domain" description="AB hydrolase-1" evidence="1">
    <location>
        <begin position="30"/>
        <end position="271"/>
    </location>
</feature>
<accession>A0ABP3GFP8</accession>
<dbReference type="GO" id="GO:0016787">
    <property type="term" value="F:hydrolase activity"/>
    <property type="evidence" value="ECO:0007669"/>
    <property type="project" value="UniProtKB-KW"/>
</dbReference>